<name>A0A4R4W3P9_9ACTN</name>
<keyword evidence="2" id="KW-1185">Reference proteome</keyword>
<dbReference type="EMBL" id="SMKP01000184">
    <property type="protein sequence ID" value="TDD13152.1"/>
    <property type="molecule type" value="Genomic_DNA"/>
</dbReference>
<reference evidence="1 2" key="1">
    <citation type="submission" date="2019-03" db="EMBL/GenBank/DDBJ databases">
        <title>Draft genome sequences of novel Actinobacteria.</title>
        <authorList>
            <person name="Sahin N."/>
            <person name="Ay H."/>
            <person name="Saygin H."/>
        </authorList>
    </citation>
    <scope>NUCLEOTIDE SEQUENCE [LARGE SCALE GENOMIC DNA]</scope>
    <source>
        <strain evidence="1 2">KC712</strain>
    </source>
</reference>
<dbReference type="AlphaFoldDB" id="A0A4R4W3P9"/>
<evidence type="ECO:0000313" key="1">
    <source>
        <dbReference type="EMBL" id="TDD13152.1"/>
    </source>
</evidence>
<organism evidence="1 2">
    <name type="scientific">Nonomuraea diastatica</name>
    <dbReference type="NCBI Taxonomy" id="1848329"/>
    <lineage>
        <taxon>Bacteria</taxon>
        <taxon>Bacillati</taxon>
        <taxon>Actinomycetota</taxon>
        <taxon>Actinomycetes</taxon>
        <taxon>Streptosporangiales</taxon>
        <taxon>Streptosporangiaceae</taxon>
        <taxon>Nonomuraea</taxon>
    </lineage>
</organism>
<sequence length="236" mass="25702">MGDPDLLILALNGAFHQTFRHGGLAEREQIGRELLELSGPRVTVEALGHLILMLSATSRADFTEADAHASEALRLAESYDMPISKAAVSFYRGLRAGMAGDDRGADAHLRAGAELAGRLGMWQHEVGLLALAKYGLHLMRGDLTPMLPELAALAAHESWRDQSAELYALALCHAGRVIEARQWAGQHPLPIRPDYFWHLLTAVRGLLGVALGDTARVERAYRALLPYAESRRISGA</sequence>
<evidence type="ECO:0008006" key="3">
    <source>
        <dbReference type="Google" id="ProtNLM"/>
    </source>
</evidence>
<dbReference type="OrthoDB" id="134712at2"/>
<gene>
    <name evidence="1" type="ORF">E1294_41985</name>
</gene>
<protein>
    <recommendedName>
        <fullName evidence="3">MalT-like TPR region domain-containing protein</fullName>
    </recommendedName>
</protein>
<dbReference type="RefSeq" id="WP_132516676.1">
    <property type="nucleotide sequence ID" value="NZ_SMKP01000184.1"/>
</dbReference>
<dbReference type="Proteomes" id="UP000294543">
    <property type="component" value="Unassembled WGS sequence"/>
</dbReference>
<comment type="caution">
    <text evidence="1">The sequence shown here is derived from an EMBL/GenBank/DDBJ whole genome shotgun (WGS) entry which is preliminary data.</text>
</comment>
<accession>A0A4R4W3P9</accession>
<proteinExistence type="predicted"/>
<evidence type="ECO:0000313" key="2">
    <source>
        <dbReference type="Proteomes" id="UP000294543"/>
    </source>
</evidence>